<reference evidence="9" key="4">
    <citation type="submission" date="2022-06" db="UniProtKB">
        <authorList>
            <consortium name="EnsemblMetazoa"/>
        </authorList>
    </citation>
    <scope>IDENTIFICATION</scope>
</reference>
<comment type="subunit">
    <text evidence="5">Monomer. Associates with the 60S ribosomal subunit. Interacts with RACK1. Interacts with DICER1, AGO2, TARBP2, MOV10 and RPL7A; they form a large RNA-induced silencing complex (RISC).</text>
</comment>
<dbReference type="EnsemblMetazoa" id="SSS_4787s_mrna">
    <property type="protein sequence ID" value="KAF7496036.1"/>
    <property type="gene ID" value="SSS_4787"/>
</dbReference>
<keyword evidence="10" id="KW-1185">Reference proteome</keyword>
<dbReference type="PIRSF" id="PIRSF006413">
    <property type="entry name" value="IF-6"/>
    <property type="match status" value="1"/>
</dbReference>
<dbReference type="OrthoDB" id="4155914at2759"/>
<dbReference type="InterPro" id="IPR002769">
    <property type="entry name" value="eIF6"/>
</dbReference>
<dbReference type="VEuPathDB" id="VectorBase:SSCA008169"/>
<gene>
    <name evidence="6" type="primary">EIF6</name>
    <name evidence="8" type="ORF">QR98_0069530</name>
    <name evidence="7" type="ORF">SSS_4787</name>
</gene>
<organism evidence="8 11">
    <name type="scientific">Sarcoptes scabiei</name>
    <name type="common">Itch mite</name>
    <name type="synonym">Acarus scabiei</name>
    <dbReference type="NCBI Taxonomy" id="52283"/>
    <lineage>
        <taxon>Eukaryota</taxon>
        <taxon>Metazoa</taxon>
        <taxon>Ecdysozoa</taxon>
        <taxon>Arthropoda</taxon>
        <taxon>Chelicerata</taxon>
        <taxon>Arachnida</taxon>
        <taxon>Acari</taxon>
        <taxon>Acariformes</taxon>
        <taxon>Sarcoptiformes</taxon>
        <taxon>Astigmata</taxon>
        <taxon>Psoroptidia</taxon>
        <taxon>Sarcoptoidea</taxon>
        <taxon>Sarcoptidae</taxon>
        <taxon>Sarcoptinae</taxon>
        <taxon>Sarcoptes</taxon>
    </lineage>
</organism>
<evidence type="ECO:0000313" key="10">
    <source>
        <dbReference type="Proteomes" id="UP000070412"/>
    </source>
</evidence>
<dbReference type="NCBIfam" id="TIGR00323">
    <property type="entry name" value="eIF-6"/>
    <property type="match status" value="1"/>
</dbReference>
<dbReference type="PANTHER" id="PTHR10784">
    <property type="entry name" value="TRANSLATION INITIATION FACTOR 6"/>
    <property type="match status" value="1"/>
</dbReference>
<dbReference type="GO" id="GO:0043023">
    <property type="term" value="F:ribosomal large subunit binding"/>
    <property type="evidence" value="ECO:0007669"/>
    <property type="project" value="UniProtKB-UniRule"/>
</dbReference>
<name>A0A132ABR5_SARSC</name>
<dbReference type="GO" id="GO:0005737">
    <property type="term" value="C:cytoplasm"/>
    <property type="evidence" value="ECO:0007669"/>
    <property type="project" value="UniProtKB-SubCell"/>
</dbReference>
<dbReference type="OMA" id="WCAFCGM"/>
<keyword evidence="3 6" id="KW-0648">Protein biosynthesis</keyword>
<dbReference type="EMBL" id="JXLN01012408">
    <property type="protein sequence ID" value="KPM08436.1"/>
    <property type="molecule type" value="Genomic_DNA"/>
</dbReference>
<evidence type="ECO:0000256" key="1">
    <source>
        <dbReference type="ARBA" id="ARBA00022490"/>
    </source>
</evidence>
<comment type="subcellular location">
    <subcellularLocation>
        <location evidence="6">Cytoplasm</location>
    </subcellularLocation>
    <subcellularLocation>
        <location evidence="6">Nucleus</location>
        <location evidence="6">Nucleolus</location>
    </subcellularLocation>
    <text evidence="6">Shuttles between cytoplasm and nucleus/nucleolus.</text>
</comment>
<dbReference type="Gene3D" id="3.75.10.10">
    <property type="entry name" value="L-arginine/glycine Amidinotransferase, Chain A"/>
    <property type="match status" value="1"/>
</dbReference>
<evidence type="ECO:0000256" key="5">
    <source>
        <dbReference type="ARBA" id="ARBA00062592"/>
    </source>
</evidence>
<reference evidence="10" key="2">
    <citation type="journal article" date="2020" name="PLoS Negl. Trop. Dis.">
        <title>High-quality nuclear genome for Sarcoptes scabiei-A critical resource for a neglected parasite.</title>
        <authorList>
            <person name="Korhonen P.K."/>
            <person name="Gasser R.B."/>
            <person name="Ma G."/>
            <person name="Wang T."/>
            <person name="Stroehlein A.J."/>
            <person name="Young N.D."/>
            <person name="Ang C.S."/>
            <person name="Fernando D.D."/>
            <person name="Lu H.C."/>
            <person name="Taylor S."/>
            <person name="Reynolds S.L."/>
            <person name="Mofiz E."/>
            <person name="Najaraj S.H."/>
            <person name="Gowda H."/>
            <person name="Madugundu A."/>
            <person name="Renuse S."/>
            <person name="Holt D."/>
            <person name="Pandey A."/>
            <person name="Papenfuss A.T."/>
            <person name="Fischer K."/>
        </authorList>
    </citation>
    <scope>NUCLEOTIDE SEQUENCE [LARGE SCALE GENOMIC DNA]</scope>
</reference>
<sequence>MAYRVQFEGNNEVGVFAKLTNRYCLTAIGGSENFYSVFENELADVIPIIHASIAGCRIIGRLTVGNRNGLLVPNNTTDQELQHIRNSLPDEVAVQRIEERLSALGNVIACNDYVALVHPDLDRETEEILADTLKVEVFRQSLAMQALVGTYCSMSNKGALIHPRINVEQQDELSSLLQIPLISGTVNRGSELIGAGLVVNDWIGFCGFDTTSAEISVIENIFQLNDSHDPYKIHSSMRMSLIESMT</sequence>
<dbReference type="HAMAP" id="MF_00032">
    <property type="entry name" value="eIF_6"/>
    <property type="match status" value="1"/>
</dbReference>
<dbReference type="CDD" id="cd00527">
    <property type="entry name" value="IF6"/>
    <property type="match status" value="1"/>
</dbReference>
<reference evidence="7" key="3">
    <citation type="submission" date="2020-01" db="EMBL/GenBank/DDBJ databases">
        <authorList>
            <person name="Korhonen P.K.K."/>
            <person name="Guangxu M.G."/>
            <person name="Wang T.W."/>
            <person name="Stroehlein A.J.S."/>
            <person name="Young N.D."/>
            <person name="Ang C.-S.A."/>
            <person name="Fernando D.W.F."/>
            <person name="Lu H.L."/>
            <person name="Taylor S.T."/>
            <person name="Ehtesham M.E.M."/>
            <person name="Najaraj S.H.N."/>
            <person name="Harsha G.H.G."/>
            <person name="Madugundu A.M."/>
            <person name="Renuse S.R."/>
            <person name="Holt D.H."/>
            <person name="Pandey A.P."/>
            <person name="Papenfuss A.P."/>
            <person name="Gasser R.B.G."/>
            <person name="Fischer K.F."/>
        </authorList>
    </citation>
    <scope>NUCLEOTIDE SEQUENCE</scope>
    <source>
        <strain evidence="7">SSS_KF_BRIS2020</strain>
    </source>
</reference>
<dbReference type="FunFam" id="3.75.10.10:FF:000001">
    <property type="entry name" value="Eukaryotic translation initiation factor 6"/>
    <property type="match status" value="1"/>
</dbReference>
<dbReference type="SUPFAM" id="SSF55909">
    <property type="entry name" value="Pentein"/>
    <property type="match status" value="1"/>
</dbReference>
<keyword evidence="1 6" id="KW-0963">Cytoplasm</keyword>
<evidence type="ECO:0000256" key="2">
    <source>
        <dbReference type="ARBA" id="ARBA00022540"/>
    </source>
</evidence>
<dbReference type="GO" id="GO:0042273">
    <property type="term" value="P:ribosomal large subunit biogenesis"/>
    <property type="evidence" value="ECO:0007669"/>
    <property type="project" value="UniProtKB-UniRule"/>
</dbReference>
<dbReference type="SMART" id="SM00654">
    <property type="entry name" value="eIF6"/>
    <property type="match status" value="1"/>
</dbReference>
<keyword evidence="4 6" id="KW-0539">Nucleus</keyword>
<evidence type="ECO:0000313" key="11">
    <source>
        <dbReference type="Proteomes" id="UP000616769"/>
    </source>
</evidence>
<evidence type="ECO:0000313" key="9">
    <source>
        <dbReference type="EnsemblMetazoa" id="KAF7496036.1"/>
    </source>
</evidence>
<protein>
    <recommendedName>
        <fullName evidence="6">Eukaryotic translation initiation factor 6</fullName>
        <shortName evidence="6">eIF-6</shortName>
    </recommendedName>
</protein>
<keyword evidence="6" id="KW-0690">Ribosome biogenesis</keyword>
<dbReference type="GO" id="GO:0042256">
    <property type="term" value="P:cytosolic ribosome assembly"/>
    <property type="evidence" value="ECO:0007669"/>
    <property type="project" value="UniProtKB-UniRule"/>
</dbReference>
<proteinExistence type="inferred from homology"/>
<dbReference type="Proteomes" id="UP000616769">
    <property type="component" value="Unassembled WGS sequence"/>
</dbReference>
<reference evidence="8 11" key="1">
    <citation type="journal article" date="2015" name="Parasit. Vectors">
        <title>Draft genome of the scabies mite.</title>
        <authorList>
            <person name="Rider S.D.Jr."/>
            <person name="Morgan M.S."/>
            <person name="Arlian L.G."/>
        </authorList>
    </citation>
    <scope>NUCLEOTIDE SEQUENCE [LARGE SCALE GENOMIC DNA]</scope>
    <source>
        <strain evidence="8">Arlian Lab</strain>
    </source>
</reference>
<dbReference type="GO" id="GO:0005730">
    <property type="term" value="C:nucleolus"/>
    <property type="evidence" value="ECO:0007669"/>
    <property type="project" value="UniProtKB-SubCell"/>
</dbReference>
<evidence type="ECO:0000313" key="8">
    <source>
        <dbReference type="EMBL" id="KPM08436.1"/>
    </source>
</evidence>
<comment type="function">
    <text evidence="6">Binds to the 60S ribosomal subunit and prevents its association with the 40S ribosomal subunit to form the 80S initiation complex in the cytoplasm. May also be involved in ribosome biogenesis.</text>
</comment>
<dbReference type="Pfam" id="PF01912">
    <property type="entry name" value="eIF-6"/>
    <property type="match status" value="1"/>
</dbReference>
<dbReference type="AlphaFoldDB" id="A0A132ABR5"/>
<evidence type="ECO:0000256" key="4">
    <source>
        <dbReference type="ARBA" id="ARBA00023242"/>
    </source>
</evidence>
<dbReference type="Proteomes" id="UP000070412">
    <property type="component" value="Unassembled WGS sequence"/>
</dbReference>
<evidence type="ECO:0000256" key="3">
    <source>
        <dbReference type="ARBA" id="ARBA00022917"/>
    </source>
</evidence>
<dbReference type="GO" id="GO:0003743">
    <property type="term" value="F:translation initiation factor activity"/>
    <property type="evidence" value="ECO:0007669"/>
    <property type="project" value="UniProtKB-UniRule"/>
</dbReference>
<evidence type="ECO:0000256" key="6">
    <source>
        <dbReference type="HAMAP-Rule" id="MF_03132"/>
    </source>
</evidence>
<keyword evidence="2 6" id="KW-0396">Initiation factor</keyword>
<evidence type="ECO:0000313" key="7">
    <source>
        <dbReference type="EMBL" id="KAF7496036.1"/>
    </source>
</evidence>
<comment type="similarity">
    <text evidence="6">Belongs to the eIF-6 family.</text>
</comment>
<accession>A0A132ABR5</accession>
<dbReference type="EMBL" id="WVUK01000042">
    <property type="protein sequence ID" value="KAF7496036.1"/>
    <property type="molecule type" value="Genomic_DNA"/>
</dbReference>